<dbReference type="SUPFAM" id="SSF52540">
    <property type="entry name" value="P-loop containing nucleoside triphosphate hydrolases"/>
    <property type="match status" value="1"/>
</dbReference>
<reference evidence="2" key="2">
    <citation type="submission" date="2021-04" db="EMBL/GenBank/DDBJ databases">
        <authorList>
            <person name="Dong X."/>
        </authorList>
    </citation>
    <scope>NUCLEOTIDE SEQUENCE</scope>
    <source>
        <strain evidence="2">ZWT</strain>
    </source>
</reference>
<name>A0A9J6P6U4_9CLOT</name>
<reference evidence="2" key="1">
    <citation type="journal article" date="2021" name="mSystems">
        <title>Bacteria and Archaea Synergistically Convert Glycine Betaine to Biogenic Methane in the Formosa Cold Seep of the South China Sea.</title>
        <authorList>
            <person name="Li L."/>
            <person name="Zhang W."/>
            <person name="Zhang S."/>
            <person name="Song L."/>
            <person name="Sun Q."/>
            <person name="Zhang H."/>
            <person name="Xiang H."/>
            <person name="Dong X."/>
        </authorList>
    </citation>
    <scope>NUCLEOTIDE SEQUENCE</scope>
    <source>
        <strain evidence="2">ZWT</strain>
    </source>
</reference>
<dbReference type="Pfam" id="PF01695">
    <property type="entry name" value="IstB_IS21"/>
    <property type="match status" value="1"/>
</dbReference>
<dbReference type="EMBL" id="JAGSOJ010000005">
    <property type="protein sequence ID" value="MCM1992323.1"/>
    <property type="molecule type" value="Genomic_DNA"/>
</dbReference>
<organism evidence="2 3">
    <name type="scientific">Oceanirhabdus seepicola</name>
    <dbReference type="NCBI Taxonomy" id="2828781"/>
    <lineage>
        <taxon>Bacteria</taxon>
        <taxon>Bacillati</taxon>
        <taxon>Bacillota</taxon>
        <taxon>Clostridia</taxon>
        <taxon>Eubacteriales</taxon>
        <taxon>Clostridiaceae</taxon>
        <taxon>Oceanirhabdus</taxon>
    </lineage>
</organism>
<proteinExistence type="predicted"/>
<dbReference type="NCBIfam" id="NF005304">
    <property type="entry name" value="PRK06835.1"/>
    <property type="match status" value="1"/>
</dbReference>
<sequence>MIKGYQEKVLNLYDKKRKNNTELLKNRKTEIYSKVPRIKQIDTTITKSFIDLSTSAFKEIPNRESYLSDLKAKITDLKVEKSELLVQYGYPMDYLNEIYECKKCGDTGYIGAKRCECFNKTLVMLYYVTSELKDILLSNNFSKFRLDYFENHRFNDMGSPRKNIEKILYKSKEYIRDFSSSDENLFFYGSAGTGKTFLTNCIAKELLDKGYLVIYKTSDELIESLKEIRFDKDKVLEDAIINCDLLIIDDLGTESDTDFTRSELYNLLNKKILTNKKMIISTNFSLEELMNRYSERITSRLFGNFTVHKFYGEDIRIKLNLKRIH</sequence>
<gene>
    <name evidence="2" type="ORF">KDK92_21575</name>
</gene>
<keyword evidence="2" id="KW-0067">ATP-binding</keyword>
<accession>A0A9J6P6U4</accession>
<dbReference type="InterPro" id="IPR003593">
    <property type="entry name" value="AAA+_ATPase"/>
</dbReference>
<dbReference type="InterPro" id="IPR002611">
    <property type="entry name" value="IstB_ATP-bd"/>
</dbReference>
<dbReference type="Proteomes" id="UP001056429">
    <property type="component" value="Unassembled WGS sequence"/>
</dbReference>
<evidence type="ECO:0000313" key="3">
    <source>
        <dbReference type="Proteomes" id="UP001056429"/>
    </source>
</evidence>
<evidence type="ECO:0000313" key="2">
    <source>
        <dbReference type="EMBL" id="MCM1992323.1"/>
    </source>
</evidence>
<dbReference type="CDD" id="cd00009">
    <property type="entry name" value="AAA"/>
    <property type="match status" value="1"/>
</dbReference>
<evidence type="ECO:0000259" key="1">
    <source>
        <dbReference type="SMART" id="SM00382"/>
    </source>
</evidence>
<dbReference type="Gene3D" id="3.40.50.300">
    <property type="entry name" value="P-loop containing nucleotide triphosphate hydrolases"/>
    <property type="match status" value="1"/>
</dbReference>
<dbReference type="InterPro" id="IPR027417">
    <property type="entry name" value="P-loop_NTPase"/>
</dbReference>
<dbReference type="AlphaFoldDB" id="A0A9J6P6U4"/>
<protein>
    <submittedName>
        <fullName evidence="2">ATP-binding protein</fullName>
    </submittedName>
</protein>
<keyword evidence="3" id="KW-1185">Reference proteome</keyword>
<dbReference type="GO" id="GO:0006260">
    <property type="term" value="P:DNA replication"/>
    <property type="evidence" value="ECO:0007669"/>
    <property type="project" value="TreeGrafter"/>
</dbReference>
<dbReference type="PANTHER" id="PTHR30050">
    <property type="entry name" value="CHROMOSOMAL REPLICATION INITIATOR PROTEIN DNAA"/>
    <property type="match status" value="1"/>
</dbReference>
<comment type="caution">
    <text evidence="2">The sequence shown here is derived from an EMBL/GenBank/DDBJ whole genome shotgun (WGS) entry which is preliminary data.</text>
</comment>
<dbReference type="RefSeq" id="WP_250861480.1">
    <property type="nucleotide sequence ID" value="NZ_JAGSOJ010000005.1"/>
</dbReference>
<dbReference type="PANTHER" id="PTHR30050:SF4">
    <property type="entry name" value="ATP-BINDING PROTEIN RV3427C IN INSERTION SEQUENCE-RELATED"/>
    <property type="match status" value="1"/>
</dbReference>
<dbReference type="SMART" id="SM00382">
    <property type="entry name" value="AAA"/>
    <property type="match status" value="1"/>
</dbReference>
<feature type="domain" description="AAA+ ATPase" evidence="1">
    <location>
        <begin position="181"/>
        <end position="306"/>
    </location>
</feature>
<keyword evidence="2" id="KW-0547">Nucleotide-binding</keyword>
<dbReference type="GO" id="GO:0005524">
    <property type="term" value="F:ATP binding"/>
    <property type="evidence" value="ECO:0007669"/>
    <property type="project" value="UniProtKB-KW"/>
</dbReference>